<name>A0ABU2JA34_9ACTN</name>
<evidence type="ECO:0000256" key="7">
    <source>
        <dbReference type="ARBA" id="ARBA00023326"/>
    </source>
</evidence>
<dbReference type="NCBIfam" id="NF040941">
    <property type="entry name" value="GGGWT_bact"/>
    <property type="match status" value="1"/>
</dbReference>
<comment type="caution">
    <text evidence="9">The sequence shown here is derived from an EMBL/GenBank/DDBJ whole genome shotgun (WGS) entry which is preliminary data.</text>
</comment>
<dbReference type="Pfam" id="PF17957">
    <property type="entry name" value="Big_7"/>
    <property type="match status" value="1"/>
</dbReference>
<dbReference type="Pfam" id="PF00041">
    <property type="entry name" value="fn3"/>
    <property type="match status" value="1"/>
</dbReference>
<keyword evidence="7" id="KW-0119">Carbohydrate metabolism</keyword>
<dbReference type="SMART" id="SM00060">
    <property type="entry name" value="FN3"/>
    <property type="match status" value="2"/>
</dbReference>
<dbReference type="SUPFAM" id="SSF50998">
    <property type="entry name" value="Quinoprotein alcohol dehydrogenase-like"/>
    <property type="match status" value="1"/>
</dbReference>
<dbReference type="Gene3D" id="2.60.40.10">
    <property type="entry name" value="Immunoglobulins"/>
    <property type="match status" value="3"/>
</dbReference>
<evidence type="ECO:0000256" key="5">
    <source>
        <dbReference type="ARBA" id="ARBA00023157"/>
    </source>
</evidence>
<dbReference type="Gene3D" id="3.90.215.10">
    <property type="entry name" value="Gamma Fibrinogen, chain A, domain 1"/>
    <property type="match status" value="1"/>
</dbReference>
<dbReference type="InterPro" id="IPR013783">
    <property type="entry name" value="Ig-like_fold"/>
</dbReference>
<evidence type="ECO:0000256" key="3">
    <source>
        <dbReference type="ARBA" id="ARBA00022734"/>
    </source>
</evidence>
<dbReference type="SUPFAM" id="SSF49265">
    <property type="entry name" value="Fibronectin type III"/>
    <property type="match status" value="1"/>
</dbReference>
<evidence type="ECO:0000259" key="8">
    <source>
        <dbReference type="PROSITE" id="PS50853"/>
    </source>
</evidence>
<dbReference type="InterPro" id="IPR036116">
    <property type="entry name" value="FN3_sf"/>
</dbReference>
<dbReference type="EMBL" id="JAVREH010000011">
    <property type="protein sequence ID" value="MDT0261852.1"/>
    <property type="molecule type" value="Genomic_DNA"/>
</dbReference>
<keyword evidence="7" id="KW-0624">Polysaccharide degradation</keyword>
<dbReference type="Proteomes" id="UP001183176">
    <property type="component" value="Unassembled WGS sequence"/>
</dbReference>
<dbReference type="InterPro" id="IPR014716">
    <property type="entry name" value="Fibrinogen_a/b/g_C_1"/>
</dbReference>
<dbReference type="SUPFAM" id="SSF56496">
    <property type="entry name" value="Fibrinogen C-terminal domain-like"/>
    <property type="match status" value="1"/>
</dbReference>
<dbReference type="PANTHER" id="PTHR16146:SF46">
    <property type="entry name" value="INTELECTIN-1A-RELATED"/>
    <property type="match status" value="1"/>
</dbReference>
<keyword evidence="2" id="KW-0479">Metal-binding</keyword>
<evidence type="ECO:0000256" key="6">
    <source>
        <dbReference type="ARBA" id="ARBA00023295"/>
    </source>
</evidence>
<evidence type="ECO:0000256" key="2">
    <source>
        <dbReference type="ARBA" id="ARBA00022723"/>
    </source>
</evidence>
<evidence type="ECO:0000256" key="4">
    <source>
        <dbReference type="ARBA" id="ARBA00022837"/>
    </source>
</evidence>
<feature type="domain" description="Fibronectin type-III" evidence="8">
    <location>
        <begin position="918"/>
        <end position="1003"/>
    </location>
</feature>
<keyword evidence="10" id="KW-1185">Reference proteome</keyword>
<keyword evidence="5" id="KW-1015">Disulfide bond</keyword>
<keyword evidence="4" id="KW-0106">Calcium</keyword>
<dbReference type="InterPro" id="IPR036056">
    <property type="entry name" value="Fibrinogen-like_C"/>
</dbReference>
<dbReference type="PROSITE" id="PS50853">
    <property type="entry name" value="FN3"/>
    <property type="match status" value="1"/>
</dbReference>
<dbReference type="InterPro" id="IPR011047">
    <property type="entry name" value="Quinoprotein_ADH-like_sf"/>
</dbReference>
<gene>
    <name evidence="9" type="ORF">RM423_10630</name>
</gene>
<accession>A0ABU2JA34</accession>
<dbReference type="CDD" id="cd00063">
    <property type="entry name" value="FN3"/>
    <property type="match status" value="1"/>
</dbReference>
<dbReference type="RefSeq" id="WP_311423005.1">
    <property type="nucleotide sequence ID" value="NZ_JAVREH010000011.1"/>
</dbReference>
<dbReference type="InterPro" id="IPR003961">
    <property type="entry name" value="FN3_dom"/>
</dbReference>
<reference evidence="10" key="1">
    <citation type="submission" date="2023-07" db="EMBL/GenBank/DDBJ databases">
        <title>30 novel species of actinomycetes from the DSMZ collection.</title>
        <authorList>
            <person name="Nouioui I."/>
        </authorList>
    </citation>
    <scope>NUCLEOTIDE SEQUENCE [LARGE SCALE GENOMIC DNA]</scope>
    <source>
        <strain evidence="10">DSM 44399</strain>
    </source>
</reference>
<protein>
    <submittedName>
        <fullName evidence="9">Fibrinogen-like YCDxxxxGGGW domain-containing protein</fullName>
    </submittedName>
</protein>
<organism evidence="9 10">
    <name type="scientific">Jatrophihabitans lederbergiae</name>
    <dbReference type="NCBI Taxonomy" id="3075547"/>
    <lineage>
        <taxon>Bacteria</taxon>
        <taxon>Bacillati</taxon>
        <taxon>Actinomycetota</taxon>
        <taxon>Actinomycetes</taxon>
        <taxon>Jatrophihabitantales</taxon>
        <taxon>Jatrophihabitantaceae</taxon>
        <taxon>Jatrophihabitans</taxon>
    </lineage>
</organism>
<proteinExistence type="predicted"/>
<keyword evidence="1" id="KW-0245">EGF-like domain</keyword>
<sequence>MSSRNMQGPAAGRNHAGLAALIRRSRTLATTVAVTAGVLAGGLVGVGTAAPATAGTPVVLDGSQSSLAAPSCWAIKQQKPTSTDGVYWLQTAQLIAPEQFYCDMTTDGGGWVLAGRGRENWTWAYGGQGSTAALRNTPTGTGVFAPATLSAATVEGLLGGGRVDALTDGIRVRRATNVAGTAYQELRLKPANRANWTWAIGGGVLTSAVSVDGLNYSGGNTQSWATASTEKGLFRLYTTESKMHNYKMGFGYGDGANNGGTPPINNSTVVGQNNATSYLWQYGVENGALPFSQVWLRPKLTTSSYQPIPAAGLPASTVRPLASSTTSPNTPWGVTGIVGTPSELNMEVETFAQIGNVMYVGGGFQYVQKGANPAAADKIAQPWLAAFDVNTGAWISSFRPALNNRVWDLQATPDGKLVVGGEFTTVNGATGSTGITELDPITGAKVSTWNASVEYINTEVGNPGPQVKAIDYQDGWLYIGGRFNRVTGGTPVRGPVTVGRAARLRVSDGQPDGTWKPNFDGSVIELDASAKGDRVYFSGYFNNVNGVASKNIGVISTAAGAASVPGLAAWQPSIGSGVKTYQQAIKEDGNYVWQGGSEHVLGQYDRSSYALKSSDITKAGGDIQTIAIYNGVVYASCHCGNYAYSNDLHYDNPIPYASDVNNIKYIGAWDEVTGQYLPDFYPGALDTRSGIGGWELTPDSNGCLWFGGDFKQGSYQSTGYQWLGGFGKFCPRDSVAPTTPANLTVATASTGGTRLSWNAATDNSGAVHYEVLRGDRVIGATTGLSYIDTTGSLPANYWVRAVDNGGNRSATTAMVTMQAPDTTAPTASITSPASGASVYGPVTVTATAADDRAVSSVDLLVDGAVLATSTTAPYSFNWSATAVGSHTLQVVAHDAAGNTGASTSVTVTVPPDTTAPSAPGALSSTGVTTTAATLSWSAATDDRAVAGYQVLRNATVVGQTTALSYTDTGLTAGTTYTYTVRAVDAAGNVGPDSNAVAVTTSSQVAPLFAESWPGTDGAAWSPAWTSSAASGTVDTRSGAGRIAVDDVSGAYARTQLTGLAVRSDSELLTSFSWSSNTALSYLTIYLRGSGGWQNAYRPKNGYGLQLQSNSGTVVVQKNVNSVTSTVQSVTGGQALTTAKQWLRLRVSGSTVQFKIWTDGSTEPTTWKSTNTDTSVATAGQLFLSVVRGGTNVGAKSVAFDDLSIGNAE</sequence>
<evidence type="ECO:0000256" key="1">
    <source>
        <dbReference type="ARBA" id="ARBA00022536"/>
    </source>
</evidence>
<dbReference type="PANTHER" id="PTHR16146">
    <property type="entry name" value="INTELECTIN"/>
    <property type="match status" value="1"/>
</dbReference>
<evidence type="ECO:0000313" key="9">
    <source>
        <dbReference type="EMBL" id="MDT0261852.1"/>
    </source>
</evidence>
<keyword evidence="6" id="KW-0326">Glycosidase</keyword>
<keyword evidence="6" id="KW-0378">Hydrolase</keyword>
<evidence type="ECO:0000313" key="10">
    <source>
        <dbReference type="Proteomes" id="UP001183176"/>
    </source>
</evidence>
<keyword evidence="3" id="KW-0430">Lectin</keyword>